<accession>A0ABR0SMF9</accession>
<comment type="caution">
    <text evidence="2">The sequence shown here is derived from an EMBL/GenBank/DDBJ whole genome shotgun (WGS) entry which is preliminary data.</text>
</comment>
<protein>
    <recommendedName>
        <fullName evidence="1">N-acetyltransferase domain-containing protein</fullName>
    </recommendedName>
</protein>
<evidence type="ECO:0000313" key="3">
    <source>
        <dbReference type="Proteomes" id="UP001338125"/>
    </source>
</evidence>
<gene>
    <name evidence="2" type="ORF">PT974_06722</name>
</gene>
<proteinExistence type="predicted"/>
<dbReference type="EMBL" id="JAVFKD010000012">
    <property type="protein sequence ID" value="KAK5993293.1"/>
    <property type="molecule type" value="Genomic_DNA"/>
</dbReference>
<organism evidence="2 3">
    <name type="scientific">Cladobotryum mycophilum</name>
    <dbReference type="NCBI Taxonomy" id="491253"/>
    <lineage>
        <taxon>Eukaryota</taxon>
        <taxon>Fungi</taxon>
        <taxon>Dikarya</taxon>
        <taxon>Ascomycota</taxon>
        <taxon>Pezizomycotina</taxon>
        <taxon>Sordariomycetes</taxon>
        <taxon>Hypocreomycetidae</taxon>
        <taxon>Hypocreales</taxon>
        <taxon>Hypocreaceae</taxon>
        <taxon>Cladobotryum</taxon>
    </lineage>
</organism>
<keyword evidence="3" id="KW-1185">Reference proteome</keyword>
<dbReference type="Gene3D" id="3.40.630.30">
    <property type="match status" value="1"/>
</dbReference>
<dbReference type="InterPro" id="IPR016181">
    <property type="entry name" value="Acyl_CoA_acyltransferase"/>
</dbReference>
<name>A0ABR0SMF9_9HYPO</name>
<sequence>MSNEIYWGTDTSSEFQDSGRNTTALWDYQNCIPIHRIPAEEKPVVLITPVIAPPIDRDPNDNRDPFEILGQALSARDIPIRHVPYTISQGVNGIHVAFIRRARAVIFIITGFPESEDEGPSQPKLAELVARICESQPLIIIACCDVTTRKLPAARLQTVVQTTGCSRADLQATATLLVDGDSALIDPRPSLAYNTPPDWSVQPWNVERDLVETYELWRACLPRKFHLNISVLESLLRRDGYALHFTVREPSRGTLVGFCATYTTFADNSGEELVGSVATLIVRAAFRNQGVGLILHDAATTHLQRIRGVGRLQLGTTYPRLLYGMPVEAPIEPWFEKRGWLMDGPGPGKGRLISDWILRFSDLPGIQLASAGLDFKRCDESNAHLVLDIVKSHQSVRNPCFGWYDQYARTMNSGHMGSIIVGYEGTIIVTTAIIFCPADGGPAASDVPWPGEIGHDIGGVTCICIRDDNPEMVSRRDTVVIRLLHACVRMLSEKGMSGMFLDGVRFGEYRLGTFGFRRWADYRDVWLQL</sequence>
<evidence type="ECO:0000259" key="1">
    <source>
        <dbReference type="Pfam" id="PF00583"/>
    </source>
</evidence>
<feature type="domain" description="N-acetyltransferase" evidence="1">
    <location>
        <begin position="214"/>
        <end position="318"/>
    </location>
</feature>
<dbReference type="InterPro" id="IPR000182">
    <property type="entry name" value="GNAT_dom"/>
</dbReference>
<reference evidence="2 3" key="1">
    <citation type="submission" date="2024-01" db="EMBL/GenBank/DDBJ databases">
        <title>Complete genome of Cladobotryum mycophilum ATHUM6906.</title>
        <authorList>
            <person name="Christinaki A.C."/>
            <person name="Myridakis A.I."/>
            <person name="Kouvelis V.N."/>
        </authorList>
    </citation>
    <scope>NUCLEOTIDE SEQUENCE [LARGE SCALE GENOMIC DNA]</scope>
    <source>
        <strain evidence="2 3">ATHUM6906</strain>
    </source>
</reference>
<dbReference type="CDD" id="cd04301">
    <property type="entry name" value="NAT_SF"/>
    <property type="match status" value="1"/>
</dbReference>
<dbReference type="Proteomes" id="UP001338125">
    <property type="component" value="Unassembled WGS sequence"/>
</dbReference>
<dbReference type="SUPFAM" id="SSF55729">
    <property type="entry name" value="Acyl-CoA N-acyltransferases (Nat)"/>
    <property type="match status" value="1"/>
</dbReference>
<evidence type="ECO:0000313" key="2">
    <source>
        <dbReference type="EMBL" id="KAK5993293.1"/>
    </source>
</evidence>
<dbReference type="Pfam" id="PF00583">
    <property type="entry name" value="Acetyltransf_1"/>
    <property type="match status" value="1"/>
</dbReference>